<organism evidence="3 4">
    <name type="scientific">Trichodelitschia bisporula</name>
    <dbReference type="NCBI Taxonomy" id="703511"/>
    <lineage>
        <taxon>Eukaryota</taxon>
        <taxon>Fungi</taxon>
        <taxon>Dikarya</taxon>
        <taxon>Ascomycota</taxon>
        <taxon>Pezizomycotina</taxon>
        <taxon>Dothideomycetes</taxon>
        <taxon>Dothideomycetes incertae sedis</taxon>
        <taxon>Phaeotrichales</taxon>
        <taxon>Phaeotrichaceae</taxon>
        <taxon>Trichodelitschia</taxon>
    </lineage>
</organism>
<feature type="domain" description="Sld7 C-terminal" evidence="2">
    <location>
        <begin position="320"/>
        <end position="416"/>
    </location>
</feature>
<dbReference type="EMBL" id="ML996704">
    <property type="protein sequence ID" value="KAF2397273.1"/>
    <property type="molecule type" value="Genomic_DNA"/>
</dbReference>
<dbReference type="InterPro" id="IPR041260">
    <property type="entry name" value="Sld7_C"/>
</dbReference>
<dbReference type="Proteomes" id="UP000799640">
    <property type="component" value="Unassembled WGS sequence"/>
</dbReference>
<keyword evidence="4" id="KW-1185">Reference proteome</keyword>
<evidence type="ECO:0000313" key="4">
    <source>
        <dbReference type="Proteomes" id="UP000799640"/>
    </source>
</evidence>
<reference evidence="3" key="1">
    <citation type="journal article" date="2020" name="Stud. Mycol.">
        <title>101 Dothideomycetes genomes: a test case for predicting lifestyles and emergence of pathogens.</title>
        <authorList>
            <person name="Haridas S."/>
            <person name="Albert R."/>
            <person name="Binder M."/>
            <person name="Bloem J."/>
            <person name="Labutti K."/>
            <person name="Salamov A."/>
            <person name="Andreopoulos B."/>
            <person name="Baker S."/>
            <person name="Barry K."/>
            <person name="Bills G."/>
            <person name="Bluhm B."/>
            <person name="Cannon C."/>
            <person name="Castanera R."/>
            <person name="Culley D."/>
            <person name="Daum C."/>
            <person name="Ezra D."/>
            <person name="Gonzalez J."/>
            <person name="Henrissat B."/>
            <person name="Kuo A."/>
            <person name="Liang C."/>
            <person name="Lipzen A."/>
            <person name="Lutzoni F."/>
            <person name="Magnuson J."/>
            <person name="Mondo S."/>
            <person name="Nolan M."/>
            <person name="Ohm R."/>
            <person name="Pangilinan J."/>
            <person name="Park H.-J."/>
            <person name="Ramirez L."/>
            <person name="Alfaro M."/>
            <person name="Sun H."/>
            <person name="Tritt A."/>
            <person name="Yoshinaga Y."/>
            <person name="Zwiers L.-H."/>
            <person name="Turgeon B."/>
            <person name="Goodwin S."/>
            <person name="Spatafora J."/>
            <person name="Crous P."/>
            <person name="Grigoriev I."/>
        </authorList>
    </citation>
    <scope>NUCLEOTIDE SEQUENCE</scope>
    <source>
        <strain evidence="3">CBS 262.69</strain>
    </source>
</reference>
<evidence type="ECO:0000259" key="2">
    <source>
        <dbReference type="Pfam" id="PF18596"/>
    </source>
</evidence>
<protein>
    <recommendedName>
        <fullName evidence="2">Sld7 C-terminal domain-containing protein</fullName>
    </recommendedName>
</protein>
<feature type="compositionally biased region" description="Polar residues" evidence="1">
    <location>
        <begin position="250"/>
        <end position="260"/>
    </location>
</feature>
<gene>
    <name evidence="3" type="ORF">EJ06DRAFT_169063</name>
</gene>
<dbReference type="Pfam" id="PF18596">
    <property type="entry name" value="Sld7_C"/>
    <property type="match status" value="1"/>
</dbReference>
<dbReference type="OrthoDB" id="4205424at2759"/>
<evidence type="ECO:0000256" key="1">
    <source>
        <dbReference type="SAM" id="MobiDB-lite"/>
    </source>
</evidence>
<name>A0A6G1HMH9_9PEZI</name>
<feature type="region of interest" description="Disordered" evidence="1">
    <location>
        <begin position="224"/>
        <end position="284"/>
    </location>
</feature>
<evidence type="ECO:0000313" key="3">
    <source>
        <dbReference type="EMBL" id="KAF2397273.1"/>
    </source>
</evidence>
<proteinExistence type="predicted"/>
<sequence length="428" mass="46786">MESLCSTLHLGEKTIHDLHLHPAGAPTASSNPQPLELTLLALVDPSRIPLYLACGPSYHVYSGSEETEEWLSDTLFSTPIASDGSCSETWWTTGTRQSAVGVLVRIVPTPENQKVLRKATELLFYGVMEGLDGNYPIPSSDTATGDASTAQHEPVFRVRALPLCSDIHALINTPLSPPLSPALPATEDGAQFLPSFQEMKATALATQNKRKYVADMFDAATERRKKAKREGGQSVSAAAARLDPIRPVTSYMSQPNSPLEETQAESGARERDPRRHVARSRSVSENLLGRKGLLDGPVKRSPLSRVQTSAALVSEDITEAKNKETLSRLVMAGMRFYGLTQRKKRTSRHPSMASIDLAGMDKPLAEEDGDKDEEYKLVYHQAYKTSAFAFRKHIATTLLQPSQLQATIDRILSLLCTDPLASPLIPSE</sequence>
<dbReference type="AlphaFoldDB" id="A0A6G1HMH9"/>
<accession>A0A6G1HMH9</accession>